<accession>A0AAD9K1G6</accession>
<proteinExistence type="predicted"/>
<sequence length="83" mass="9671">MNTNRLWSEIRKLKGSTKPVTTRNPKEEADTLAKHFATRAASHTLPLRIQQEFRDRHEAIQIESNTDRPLSMYELNNALKLLK</sequence>
<protein>
    <submittedName>
        <fullName evidence="1">Uncharacterized protein</fullName>
    </submittedName>
</protein>
<gene>
    <name evidence="1" type="ORF">LSH36_84g05027</name>
</gene>
<keyword evidence="2" id="KW-1185">Reference proteome</keyword>
<evidence type="ECO:0000313" key="1">
    <source>
        <dbReference type="EMBL" id="KAK2163173.1"/>
    </source>
</evidence>
<dbReference type="Proteomes" id="UP001208570">
    <property type="component" value="Unassembled WGS sequence"/>
</dbReference>
<reference evidence="1" key="1">
    <citation type="journal article" date="2023" name="Mol. Biol. Evol.">
        <title>Third-Generation Sequencing Reveals the Adaptive Role of the Epigenome in Three Deep-Sea Polychaetes.</title>
        <authorList>
            <person name="Perez M."/>
            <person name="Aroh O."/>
            <person name="Sun Y."/>
            <person name="Lan Y."/>
            <person name="Juniper S.K."/>
            <person name="Young C.R."/>
            <person name="Angers B."/>
            <person name="Qian P.Y."/>
        </authorList>
    </citation>
    <scope>NUCLEOTIDE SEQUENCE</scope>
    <source>
        <strain evidence="1">P08H-3</strain>
    </source>
</reference>
<dbReference type="AlphaFoldDB" id="A0AAD9K1G6"/>
<name>A0AAD9K1G6_9ANNE</name>
<dbReference type="EMBL" id="JAODUP010000084">
    <property type="protein sequence ID" value="KAK2163173.1"/>
    <property type="molecule type" value="Genomic_DNA"/>
</dbReference>
<comment type="caution">
    <text evidence="1">The sequence shown here is derived from an EMBL/GenBank/DDBJ whole genome shotgun (WGS) entry which is preliminary data.</text>
</comment>
<evidence type="ECO:0000313" key="2">
    <source>
        <dbReference type="Proteomes" id="UP001208570"/>
    </source>
</evidence>
<organism evidence="1 2">
    <name type="scientific">Paralvinella palmiformis</name>
    <dbReference type="NCBI Taxonomy" id="53620"/>
    <lineage>
        <taxon>Eukaryota</taxon>
        <taxon>Metazoa</taxon>
        <taxon>Spiralia</taxon>
        <taxon>Lophotrochozoa</taxon>
        <taxon>Annelida</taxon>
        <taxon>Polychaeta</taxon>
        <taxon>Sedentaria</taxon>
        <taxon>Canalipalpata</taxon>
        <taxon>Terebellida</taxon>
        <taxon>Terebelliformia</taxon>
        <taxon>Alvinellidae</taxon>
        <taxon>Paralvinella</taxon>
    </lineage>
</organism>